<dbReference type="GO" id="GO:0003677">
    <property type="term" value="F:DNA binding"/>
    <property type="evidence" value="ECO:0007669"/>
    <property type="project" value="EnsemblFungi"/>
</dbReference>
<keyword evidence="3" id="KW-0804">Transcription</keyword>
<feature type="compositionally biased region" description="Acidic residues" evidence="5">
    <location>
        <begin position="527"/>
        <end position="544"/>
    </location>
</feature>
<accession>A0A1E4TQC2</accession>
<evidence type="ECO:0000256" key="4">
    <source>
        <dbReference type="ARBA" id="ARBA00023242"/>
    </source>
</evidence>
<keyword evidence="1" id="KW-0156">Chromatin regulator</keyword>
<evidence type="ECO:0000313" key="7">
    <source>
        <dbReference type="EMBL" id="ODV93947.1"/>
    </source>
</evidence>
<evidence type="ECO:0000256" key="5">
    <source>
        <dbReference type="SAM" id="MobiDB-lite"/>
    </source>
</evidence>
<dbReference type="OrthoDB" id="338531at2759"/>
<dbReference type="InterPro" id="IPR003150">
    <property type="entry name" value="DNA-bd_RFX"/>
</dbReference>
<evidence type="ECO:0000256" key="2">
    <source>
        <dbReference type="ARBA" id="ARBA00023015"/>
    </source>
</evidence>
<evidence type="ECO:0000313" key="8">
    <source>
        <dbReference type="Proteomes" id="UP000094236"/>
    </source>
</evidence>
<dbReference type="PANTHER" id="PTHR22970:SF14">
    <property type="entry name" value="AT-RICH INTERACTIVE DOMAIN-CONTAINING PROTEIN 2"/>
    <property type="match status" value="1"/>
</dbReference>
<feature type="region of interest" description="Disordered" evidence="5">
    <location>
        <begin position="25"/>
        <end position="52"/>
    </location>
</feature>
<feature type="region of interest" description="Disordered" evidence="5">
    <location>
        <begin position="516"/>
        <end position="548"/>
    </location>
</feature>
<keyword evidence="2" id="KW-0805">Transcription regulation</keyword>
<evidence type="ECO:0000256" key="3">
    <source>
        <dbReference type="ARBA" id="ARBA00023163"/>
    </source>
</evidence>
<dbReference type="STRING" id="669874.A0A1E4TQC2"/>
<dbReference type="GO" id="GO:0006368">
    <property type="term" value="P:transcription elongation by RNA polymerase II"/>
    <property type="evidence" value="ECO:0007669"/>
    <property type="project" value="EnsemblFungi"/>
</dbReference>
<gene>
    <name evidence="7" type="ORF">PACTADRAFT_86979</name>
</gene>
<dbReference type="EMBL" id="KV454017">
    <property type="protein sequence ID" value="ODV93947.1"/>
    <property type="molecule type" value="Genomic_DNA"/>
</dbReference>
<dbReference type="GO" id="GO:0006357">
    <property type="term" value="P:regulation of transcription by RNA polymerase II"/>
    <property type="evidence" value="ECO:0007669"/>
    <property type="project" value="EnsemblFungi"/>
</dbReference>
<dbReference type="GO" id="GO:0009303">
    <property type="term" value="P:rRNA transcription"/>
    <property type="evidence" value="ECO:0007669"/>
    <property type="project" value="EnsemblFungi"/>
</dbReference>
<organism evidence="7 8">
    <name type="scientific">Pachysolen tannophilus NRRL Y-2460</name>
    <dbReference type="NCBI Taxonomy" id="669874"/>
    <lineage>
        <taxon>Eukaryota</taxon>
        <taxon>Fungi</taxon>
        <taxon>Dikarya</taxon>
        <taxon>Ascomycota</taxon>
        <taxon>Saccharomycotina</taxon>
        <taxon>Pichiomycetes</taxon>
        <taxon>Pachysolenaceae</taxon>
        <taxon>Pachysolen</taxon>
    </lineage>
</organism>
<sequence length="625" mass="70604">MSYGSNRPMRPRIYNYTVNSFQSQYQTPSRQSHSYPSQHHQPQYYQPSQAQLEEESTAVIPKPIVVPSLQEQDQIFLNVSNVYQQSQQFNYRGVLGVGKQGAGVRKRVEMGFQSGLKDEVSYSLNTIVEFSHTNPQLFNLKENPFVLFNLVKYLDCSVIEYLSDSTIKAENDNLNFSLDAAIALRNLSQIIDNAAIMSLDPRLKEILVKIMTNGDRISGNVIDDNREAIKELLRYTVDIVETISSYIAPAPIDDPLFISLIGFLQKTNDRYLIISLLRSLSRLMVRSVSNKPSAADNISSKLLDQITSYLLLSTTSLTAIHDLGYDELILATLDFLYQYSLPGGSRISKLIESDQRSLLLKTVLLNLLTYNLTNIQTEYKDRLRGKKFLKLIKRIKPPVPISPPFLKGNLYNEIYKLDEPQRATTWMRCCYQSVENGEVTQISLWKSYESQFTTIVNPSFEQPLKKLLPAVDFIKNVCNAFPHSSAKVINLPDGSRKFIIKGIQPRQLPVSIEVGNKESAEKTSTGDGDDAGNVTDEEDAEEEDNLKGDSISAQQKFFKILNYGANNNIKLNEINSSSALLLNCLAKDEAGCELLKGYKSEILDKVLMVPPLFNHVFDSLDYLDY</sequence>
<dbReference type="InterPro" id="IPR052406">
    <property type="entry name" value="Chromatin_Remodeling_Comp"/>
</dbReference>
<evidence type="ECO:0000259" key="6">
    <source>
        <dbReference type="PROSITE" id="PS51526"/>
    </source>
</evidence>
<name>A0A1E4TQC2_PACTA</name>
<dbReference type="Proteomes" id="UP000094236">
    <property type="component" value="Unassembled WGS sequence"/>
</dbReference>
<dbReference type="AlphaFoldDB" id="A0A1E4TQC2"/>
<evidence type="ECO:0000256" key="1">
    <source>
        <dbReference type="ARBA" id="ARBA00022853"/>
    </source>
</evidence>
<dbReference type="PANTHER" id="PTHR22970">
    <property type="entry name" value="AT-RICH INTERACTIVE DOMAIN-CONTAINING PROTEIN 2"/>
    <property type="match status" value="1"/>
</dbReference>
<feature type="domain" description="RFX-type winged-helix" evidence="6">
    <location>
        <begin position="423"/>
        <end position="507"/>
    </location>
</feature>
<dbReference type="GO" id="GO:0006337">
    <property type="term" value="P:nucleosome disassembly"/>
    <property type="evidence" value="ECO:0007669"/>
    <property type="project" value="EnsemblFungi"/>
</dbReference>
<keyword evidence="8" id="KW-1185">Reference proteome</keyword>
<keyword evidence="4" id="KW-0539">Nucleus</keyword>
<proteinExistence type="predicted"/>
<dbReference type="PROSITE" id="PS51526">
    <property type="entry name" value="RFX_DBD"/>
    <property type="match status" value="1"/>
</dbReference>
<reference evidence="8" key="1">
    <citation type="submission" date="2016-05" db="EMBL/GenBank/DDBJ databases">
        <title>Comparative genomics of biotechnologically important yeasts.</title>
        <authorList>
            <consortium name="DOE Joint Genome Institute"/>
            <person name="Riley R."/>
            <person name="Haridas S."/>
            <person name="Wolfe K.H."/>
            <person name="Lopes M.R."/>
            <person name="Hittinger C.T."/>
            <person name="Goker M."/>
            <person name="Salamov A."/>
            <person name="Wisecaver J."/>
            <person name="Long T.M."/>
            <person name="Aerts A.L."/>
            <person name="Barry K."/>
            <person name="Choi C."/>
            <person name="Clum A."/>
            <person name="Coughlan A.Y."/>
            <person name="Deshpande S."/>
            <person name="Douglass A.P."/>
            <person name="Hanson S.J."/>
            <person name="Klenk H.-P."/>
            <person name="Labutti K."/>
            <person name="Lapidus A."/>
            <person name="Lindquist E."/>
            <person name="Lipzen A."/>
            <person name="Meier-Kolthoff J.P."/>
            <person name="Ohm R.A."/>
            <person name="Otillar R.P."/>
            <person name="Pangilinan J."/>
            <person name="Peng Y."/>
            <person name="Rokas A."/>
            <person name="Rosa C.A."/>
            <person name="Scheuner C."/>
            <person name="Sibirny A.A."/>
            <person name="Slot J.C."/>
            <person name="Stielow J.B."/>
            <person name="Sun H."/>
            <person name="Kurtzman C.P."/>
            <person name="Blackwell M."/>
            <person name="Grigoriev I.V."/>
            <person name="Jeffries T.W."/>
        </authorList>
    </citation>
    <scope>NUCLEOTIDE SEQUENCE [LARGE SCALE GENOMIC DNA]</scope>
    <source>
        <strain evidence="8">NRRL Y-2460</strain>
    </source>
</reference>
<feature type="compositionally biased region" description="Low complexity" evidence="5">
    <location>
        <begin position="31"/>
        <end position="49"/>
    </location>
</feature>
<dbReference type="GO" id="GO:0016586">
    <property type="term" value="C:RSC-type complex"/>
    <property type="evidence" value="ECO:0007669"/>
    <property type="project" value="EnsemblFungi"/>
</dbReference>
<protein>
    <recommendedName>
        <fullName evidence="6">RFX-type winged-helix domain-containing protein</fullName>
    </recommendedName>
</protein>